<gene>
    <name evidence="4" type="primary">dprA</name>
    <name evidence="4" type="ORF">KUV50_17415</name>
</gene>
<dbReference type="RefSeq" id="WP_222581472.1">
    <property type="nucleotide sequence ID" value="NZ_JAHVHU010000020.1"/>
</dbReference>
<dbReference type="PANTHER" id="PTHR43022">
    <property type="entry name" value="PROTEIN SMF"/>
    <property type="match status" value="1"/>
</dbReference>
<protein>
    <submittedName>
        <fullName evidence="4">DNA-processing protein DprA</fullName>
    </submittedName>
</protein>
<evidence type="ECO:0000259" key="3">
    <source>
        <dbReference type="Pfam" id="PF17782"/>
    </source>
</evidence>
<feature type="domain" description="Smf/DprA SLOG" evidence="2">
    <location>
        <begin position="80"/>
        <end position="289"/>
    </location>
</feature>
<dbReference type="Gene3D" id="1.10.10.10">
    <property type="entry name" value="Winged helix-like DNA-binding domain superfamily/Winged helix DNA-binding domain"/>
    <property type="match status" value="1"/>
</dbReference>
<dbReference type="NCBIfam" id="TIGR00732">
    <property type="entry name" value="dprA"/>
    <property type="match status" value="1"/>
</dbReference>
<dbReference type="Gene3D" id="3.40.50.450">
    <property type="match status" value="1"/>
</dbReference>
<proteinExistence type="inferred from homology"/>
<dbReference type="InterPro" id="IPR036388">
    <property type="entry name" value="WH-like_DNA-bd_sf"/>
</dbReference>
<dbReference type="SUPFAM" id="SSF102405">
    <property type="entry name" value="MCP/YpsA-like"/>
    <property type="match status" value="1"/>
</dbReference>
<dbReference type="GO" id="GO:0009294">
    <property type="term" value="P:DNA-mediated transformation"/>
    <property type="evidence" value="ECO:0007669"/>
    <property type="project" value="InterPro"/>
</dbReference>
<evidence type="ECO:0000313" key="5">
    <source>
        <dbReference type="Proteomes" id="UP000753961"/>
    </source>
</evidence>
<evidence type="ECO:0000259" key="2">
    <source>
        <dbReference type="Pfam" id="PF02481"/>
    </source>
</evidence>
<dbReference type="Proteomes" id="UP000753961">
    <property type="component" value="Unassembled WGS sequence"/>
</dbReference>
<dbReference type="Pfam" id="PF02481">
    <property type="entry name" value="DNA_processg_A"/>
    <property type="match status" value="1"/>
</dbReference>
<comment type="similarity">
    <text evidence="1">Belongs to the DprA/Smf family.</text>
</comment>
<organism evidence="4 5">
    <name type="scientific">Membranihabitans marinus</name>
    <dbReference type="NCBI Taxonomy" id="1227546"/>
    <lineage>
        <taxon>Bacteria</taxon>
        <taxon>Pseudomonadati</taxon>
        <taxon>Bacteroidota</taxon>
        <taxon>Saprospiria</taxon>
        <taxon>Saprospirales</taxon>
        <taxon>Saprospiraceae</taxon>
        <taxon>Membranihabitans</taxon>
    </lineage>
</organism>
<dbReference type="InterPro" id="IPR041614">
    <property type="entry name" value="DprA_WH"/>
</dbReference>
<name>A0A953HXC2_9BACT</name>
<evidence type="ECO:0000313" key="4">
    <source>
        <dbReference type="EMBL" id="MBY5959935.1"/>
    </source>
</evidence>
<feature type="domain" description="DprA winged helix" evidence="3">
    <location>
        <begin position="323"/>
        <end position="359"/>
    </location>
</feature>
<evidence type="ECO:0000256" key="1">
    <source>
        <dbReference type="ARBA" id="ARBA00006525"/>
    </source>
</evidence>
<dbReference type="Pfam" id="PF17782">
    <property type="entry name" value="WHD_DprA"/>
    <property type="match status" value="1"/>
</dbReference>
<keyword evidence="5" id="KW-1185">Reference proteome</keyword>
<dbReference type="PANTHER" id="PTHR43022:SF1">
    <property type="entry name" value="PROTEIN SMF"/>
    <property type="match status" value="1"/>
</dbReference>
<dbReference type="InterPro" id="IPR057666">
    <property type="entry name" value="DrpA_SLOG"/>
</dbReference>
<comment type="caution">
    <text evidence="4">The sequence shown here is derived from an EMBL/GenBank/DDBJ whole genome shotgun (WGS) entry which is preliminary data.</text>
</comment>
<accession>A0A953HXC2</accession>
<sequence length="365" mass="41010">MQDKIKFIIALSQIKGVGFRRSHQIIQEFGSAESFITTCLKHPNRIPSVIRENCTRSNITQALEHANRQLNYCEKNNVHVLAYFNKAYPYRLRRYDDSPLVLYFRGNTDLNGSRMIGIVGTRKMTSYGKWMVENLVKDLRNYGVTTISGLAYGIDTQAHRVSVKYGIPSVGIMATGINQVYPEQNKDLAVRMTQCGGVLTEYGINVKAEAYHFPARNRIIAALSDALVVVESKAKGGAMITADLAFGYGKDVFAFPGKTTDTYSRGTNFLIKSQKAQLIENTEDLLMAMSWDAIGLSKSTQPTLFDELTEKEHKFLTEFEKNKAFHIDQVRARLQYSSSEIAAMLLTLELKGVLKTLPGSRYMIV</sequence>
<dbReference type="EMBL" id="JAHVHU010000020">
    <property type="protein sequence ID" value="MBY5959935.1"/>
    <property type="molecule type" value="Genomic_DNA"/>
</dbReference>
<dbReference type="InterPro" id="IPR003488">
    <property type="entry name" value="DprA"/>
</dbReference>
<reference evidence="4" key="1">
    <citation type="submission" date="2021-06" db="EMBL/GenBank/DDBJ databases">
        <title>44 bacteria genomes isolated from Dapeng, Shenzhen.</title>
        <authorList>
            <person name="Zheng W."/>
            <person name="Yu S."/>
            <person name="Huang Y."/>
        </authorList>
    </citation>
    <scope>NUCLEOTIDE SEQUENCE</scope>
    <source>
        <strain evidence="4">DP5N28-2</strain>
    </source>
</reference>
<dbReference type="AlphaFoldDB" id="A0A953HXC2"/>